<accession>A0A822Z5T5</accession>
<evidence type="ECO:0000313" key="2">
    <source>
        <dbReference type="Proteomes" id="UP000607653"/>
    </source>
</evidence>
<dbReference type="Proteomes" id="UP000607653">
    <property type="component" value="Unassembled WGS sequence"/>
</dbReference>
<dbReference type="EMBL" id="DUZY01000004">
    <property type="protein sequence ID" value="DAD36888.1"/>
    <property type="molecule type" value="Genomic_DNA"/>
</dbReference>
<organism evidence="1 2">
    <name type="scientific">Nelumbo nucifera</name>
    <name type="common">Sacred lotus</name>
    <dbReference type="NCBI Taxonomy" id="4432"/>
    <lineage>
        <taxon>Eukaryota</taxon>
        <taxon>Viridiplantae</taxon>
        <taxon>Streptophyta</taxon>
        <taxon>Embryophyta</taxon>
        <taxon>Tracheophyta</taxon>
        <taxon>Spermatophyta</taxon>
        <taxon>Magnoliopsida</taxon>
        <taxon>Proteales</taxon>
        <taxon>Nelumbonaceae</taxon>
        <taxon>Nelumbo</taxon>
    </lineage>
</organism>
<gene>
    <name evidence="1" type="ORF">HUJ06_007529</name>
</gene>
<keyword evidence="2" id="KW-1185">Reference proteome</keyword>
<dbReference type="AlphaFoldDB" id="A0A822Z5T5"/>
<name>A0A822Z5T5_NELNU</name>
<reference evidence="1 2" key="1">
    <citation type="journal article" date="2020" name="Mol. Biol. Evol.">
        <title>Distinct Expression and Methylation Patterns for Genes with Different Fates following a Single Whole-Genome Duplication in Flowering Plants.</title>
        <authorList>
            <person name="Shi T."/>
            <person name="Rahmani R.S."/>
            <person name="Gugger P.F."/>
            <person name="Wang M."/>
            <person name="Li H."/>
            <person name="Zhang Y."/>
            <person name="Li Z."/>
            <person name="Wang Q."/>
            <person name="Van de Peer Y."/>
            <person name="Marchal K."/>
            <person name="Chen J."/>
        </authorList>
    </citation>
    <scope>NUCLEOTIDE SEQUENCE [LARGE SCALE GENOMIC DNA]</scope>
    <source>
        <tissue evidence="1">Leaf</tissue>
    </source>
</reference>
<sequence>MPYFPCLIFYFKSHHEELGGGETQELSELEWNLIKVNRLDVGPIDERRISSKLSISGE</sequence>
<comment type="caution">
    <text evidence="1">The sequence shown here is derived from an EMBL/GenBank/DDBJ whole genome shotgun (WGS) entry which is preliminary data.</text>
</comment>
<evidence type="ECO:0000313" key="1">
    <source>
        <dbReference type="EMBL" id="DAD36888.1"/>
    </source>
</evidence>
<protein>
    <submittedName>
        <fullName evidence="1">Uncharacterized protein</fullName>
    </submittedName>
</protein>
<proteinExistence type="predicted"/>